<feature type="domain" description="ABC transporter" evidence="3">
    <location>
        <begin position="7"/>
        <end position="224"/>
    </location>
</feature>
<dbReference type="PANTHER" id="PTHR24220">
    <property type="entry name" value="IMPORT ATP-BINDING PROTEIN"/>
    <property type="match status" value="1"/>
</dbReference>
<proteinExistence type="predicted"/>
<dbReference type="InterPro" id="IPR015854">
    <property type="entry name" value="ABC_transpr_LolD-like"/>
</dbReference>
<dbReference type="GO" id="GO:0005886">
    <property type="term" value="C:plasma membrane"/>
    <property type="evidence" value="ECO:0007669"/>
    <property type="project" value="TreeGrafter"/>
</dbReference>
<reference evidence="4 5" key="1">
    <citation type="submission" date="2018-06" db="EMBL/GenBank/DDBJ databases">
        <title>Genomic Encyclopedia of Archaeal and Bacterial Type Strains, Phase II (KMG-II): from individual species to whole genera.</title>
        <authorList>
            <person name="Goeker M."/>
        </authorList>
    </citation>
    <scope>NUCLEOTIDE SEQUENCE [LARGE SCALE GENOMIC DNA]</scope>
    <source>
        <strain evidence="4 5">DSM 22009</strain>
    </source>
</reference>
<evidence type="ECO:0000313" key="4">
    <source>
        <dbReference type="EMBL" id="PZX16926.1"/>
    </source>
</evidence>
<dbReference type="Proteomes" id="UP000248916">
    <property type="component" value="Unassembled WGS sequence"/>
</dbReference>
<dbReference type="InterPro" id="IPR003593">
    <property type="entry name" value="AAA+_ATPase"/>
</dbReference>
<dbReference type="PROSITE" id="PS00211">
    <property type="entry name" value="ABC_TRANSPORTER_1"/>
    <property type="match status" value="1"/>
</dbReference>
<dbReference type="Gene3D" id="3.40.50.300">
    <property type="entry name" value="P-loop containing nucleotide triphosphate hydrolases"/>
    <property type="match status" value="1"/>
</dbReference>
<dbReference type="GO" id="GO:0022857">
    <property type="term" value="F:transmembrane transporter activity"/>
    <property type="evidence" value="ECO:0007669"/>
    <property type="project" value="TreeGrafter"/>
</dbReference>
<evidence type="ECO:0000313" key="5">
    <source>
        <dbReference type="Proteomes" id="UP000248916"/>
    </source>
</evidence>
<name>A0A2W7NUB3_9RHOB</name>
<protein>
    <submittedName>
        <fullName evidence="4">Putative ABC transport system ATP-binding protein</fullName>
    </submittedName>
</protein>
<dbReference type="GO" id="GO:0016887">
    <property type="term" value="F:ATP hydrolysis activity"/>
    <property type="evidence" value="ECO:0007669"/>
    <property type="project" value="InterPro"/>
</dbReference>
<keyword evidence="1" id="KW-0547">Nucleotide-binding</keyword>
<keyword evidence="5" id="KW-1185">Reference proteome</keyword>
<dbReference type="EMBL" id="QKZL01000005">
    <property type="protein sequence ID" value="PZX16926.1"/>
    <property type="molecule type" value="Genomic_DNA"/>
</dbReference>
<dbReference type="Pfam" id="PF00005">
    <property type="entry name" value="ABC_tran"/>
    <property type="match status" value="1"/>
</dbReference>
<evidence type="ECO:0000259" key="3">
    <source>
        <dbReference type="PROSITE" id="PS50893"/>
    </source>
</evidence>
<accession>A0A2W7NUB3</accession>
<dbReference type="PROSITE" id="PS50893">
    <property type="entry name" value="ABC_TRANSPORTER_2"/>
    <property type="match status" value="1"/>
</dbReference>
<dbReference type="OrthoDB" id="9787227at2"/>
<keyword evidence="2 4" id="KW-0067">ATP-binding</keyword>
<organism evidence="4 5">
    <name type="scientific">Palleronia aestuarii</name>
    <dbReference type="NCBI Taxonomy" id="568105"/>
    <lineage>
        <taxon>Bacteria</taxon>
        <taxon>Pseudomonadati</taxon>
        <taxon>Pseudomonadota</taxon>
        <taxon>Alphaproteobacteria</taxon>
        <taxon>Rhodobacterales</taxon>
        <taxon>Roseobacteraceae</taxon>
        <taxon>Palleronia</taxon>
    </lineage>
</organism>
<gene>
    <name evidence="4" type="ORF">LX81_01556</name>
</gene>
<dbReference type="RefSeq" id="WP_111536731.1">
    <property type="nucleotide sequence ID" value="NZ_QKZL01000005.1"/>
</dbReference>
<sequence>MADALSLVVEDLVVMGDERRPIMTLDRLSLPRGSTLGVRGPSGAGKTTLIFALAGLLPNVSGRISWGETDLTALGEAGRRAFRAAHVGMVFQDFLLFDELGPAANAGVFALFSPRRSRHHVRTRAERLLARMGLSSDRSSTATLSGGERQRVAVARALANEPDILLADEPTASLHREAADLVIGDLVAHAREADHTLIVASHDERLLDRMDRVIELAGGARAAA</sequence>
<dbReference type="InterPro" id="IPR003439">
    <property type="entry name" value="ABC_transporter-like_ATP-bd"/>
</dbReference>
<dbReference type="InterPro" id="IPR027417">
    <property type="entry name" value="P-loop_NTPase"/>
</dbReference>
<dbReference type="GO" id="GO:0005524">
    <property type="term" value="F:ATP binding"/>
    <property type="evidence" value="ECO:0007669"/>
    <property type="project" value="UniProtKB-KW"/>
</dbReference>
<comment type="caution">
    <text evidence="4">The sequence shown here is derived from an EMBL/GenBank/DDBJ whole genome shotgun (WGS) entry which is preliminary data.</text>
</comment>
<evidence type="ECO:0000256" key="2">
    <source>
        <dbReference type="ARBA" id="ARBA00022840"/>
    </source>
</evidence>
<evidence type="ECO:0000256" key="1">
    <source>
        <dbReference type="ARBA" id="ARBA00022741"/>
    </source>
</evidence>
<dbReference type="AlphaFoldDB" id="A0A2W7NUB3"/>
<dbReference type="SMART" id="SM00382">
    <property type="entry name" value="AAA"/>
    <property type="match status" value="1"/>
</dbReference>
<dbReference type="InterPro" id="IPR017871">
    <property type="entry name" value="ABC_transporter-like_CS"/>
</dbReference>
<dbReference type="SUPFAM" id="SSF52540">
    <property type="entry name" value="P-loop containing nucleoside triphosphate hydrolases"/>
    <property type="match status" value="1"/>
</dbReference>